<gene>
    <name evidence="2" type="ORF">C492_01603</name>
</gene>
<evidence type="ECO:0000256" key="1">
    <source>
        <dbReference type="SAM" id="MobiDB-lite"/>
    </source>
</evidence>
<accession>L9XWT7</accession>
<evidence type="ECO:0000313" key="3">
    <source>
        <dbReference type="Proteomes" id="UP000011531"/>
    </source>
</evidence>
<evidence type="ECO:0000313" key="2">
    <source>
        <dbReference type="EMBL" id="ELY66235.1"/>
    </source>
</evidence>
<dbReference type="RefSeq" id="WP_008419856.1">
    <property type="nucleotide sequence ID" value="NZ_AOIA01000018.1"/>
</dbReference>
<proteinExistence type="predicted"/>
<dbReference type="InterPro" id="IPR027396">
    <property type="entry name" value="DsrEFH-like"/>
</dbReference>
<reference evidence="2 3" key="1">
    <citation type="journal article" date="2014" name="PLoS Genet.">
        <title>Phylogenetically driven sequencing of extremely halophilic archaea reveals strategies for static and dynamic osmo-response.</title>
        <authorList>
            <person name="Becker E.A."/>
            <person name="Seitzer P.M."/>
            <person name="Tritt A."/>
            <person name="Larsen D."/>
            <person name="Krusor M."/>
            <person name="Yao A.I."/>
            <person name="Wu D."/>
            <person name="Madern D."/>
            <person name="Eisen J.A."/>
            <person name="Darling A.E."/>
            <person name="Facciotti M.T."/>
        </authorList>
    </citation>
    <scope>NUCLEOTIDE SEQUENCE [LARGE SCALE GENOMIC DNA]</scope>
    <source>
        <strain evidence="2 3">DSM 18795</strain>
    </source>
</reference>
<dbReference type="EMBL" id="AOIA01000018">
    <property type="protein sequence ID" value="ELY66235.1"/>
    <property type="molecule type" value="Genomic_DNA"/>
</dbReference>
<name>L9XWT7_9EURY</name>
<dbReference type="Proteomes" id="UP000011531">
    <property type="component" value="Unassembled WGS sequence"/>
</dbReference>
<dbReference type="InterPro" id="IPR003787">
    <property type="entry name" value="Sulphur_relay_DsrE/F-like"/>
</dbReference>
<dbReference type="Gene3D" id="3.40.1260.10">
    <property type="entry name" value="DsrEFH-like"/>
    <property type="match status" value="1"/>
</dbReference>
<keyword evidence="3" id="KW-1185">Reference proteome</keyword>
<dbReference type="PANTHER" id="PTHR37691">
    <property type="entry name" value="BLR3518 PROTEIN"/>
    <property type="match status" value="1"/>
</dbReference>
<dbReference type="OrthoDB" id="57062at2157"/>
<organism evidence="2 3">
    <name type="scientific">Natronococcus jeotgali DSM 18795</name>
    <dbReference type="NCBI Taxonomy" id="1227498"/>
    <lineage>
        <taxon>Archaea</taxon>
        <taxon>Methanobacteriati</taxon>
        <taxon>Methanobacteriota</taxon>
        <taxon>Stenosarchaea group</taxon>
        <taxon>Halobacteria</taxon>
        <taxon>Halobacteriales</taxon>
        <taxon>Natrialbaceae</taxon>
        <taxon>Natronococcus</taxon>
    </lineage>
</organism>
<protein>
    <submittedName>
        <fullName evidence="2">Uncharacterized protein</fullName>
    </submittedName>
</protein>
<feature type="region of interest" description="Disordered" evidence="1">
    <location>
        <begin position="16"/>
        <end position="73"/>
    </location>
</feature>
<dbReference type="AlphaFoldDB" id="L9XWT7"/>
<dbReference type="Pfam" id="PF02635">
    <property type="entry name" value="DsrE"/>
    <property type="match status" value="1"/>
</dbReference>
<sequence>MDRRKYLAGAGSIFGVGAVGGYAAGRSSEDEAEPEGTDEKGSEQTEGEGQEPPIRTLLHLSSADPSDHGTALNNAENLVDDSTVDNDVVRLVANSRGIFVLVDGESEHADRVRSLSESGIEFAACENSMDGLGVSESDLLSGVDTVPSAVGELAKRQAEGYGYIKVP</sequence>
<dbReference type="SUPFAM" id="SSF75169">
    <property type="entry name" value="DsrEFH-like"/>
    <property type="match status" value="1"/>
</dbReference>
<comment type="caution">
    <text evidence="2">The sequence shown here is derived from an EMBL/GenBank/DDBJ whole genome shotgun (WGS) entry which is preliminary data.</text>
</comment>
<dbReference type="STRING" id="1227498.C492_01603"/>
<dbReference type="PANTHER" id="PTHR37691:SF1">
    <property type="entry name" value="BLR3518 PROTEIN"/>
    <property type="match status" value="1"/>
</dbReference>